<dbReference type="AlphaFoldDB" id="A0A4R2N493"/>
<accession>A0A4R2N493</accession>
<gene>
    <name evidence="2" type="ORF">EV674_12563</name>
</gene>
<reference evidence="2 3" key="1">
    <citation type="submission" date="2019-03" db="EMBL/GenBank/DDBJ databases">
        <title>Genomic Encyclopedia of Type Strains, Phase IV (KMG-IV): sequencing the most valuable type-strain genomes for metagenomic binning, comparative biology and taxonomic classification.</title>
        <authorList>
            <person name="Goeker M."/>
        </authorList>
    </citation>
    <scope>NUCLEOTIDE SEQUENCE [LARGE SCALE GENOMIC DNA]</scope>
    <source>
        <strain evidence="2 3">DSM 1837</strain>
    </source>
</reference>
<proteinExistence type="predicted"/>
<organism evidence="2 3">
    <name type="scientific">Simplicispira metamorpha</name>
    <dbReference type="NCBI Taxonomy" id="80881"/>
    <lineage>
        <taxon>Bacteria</taxon>
        <taxon>Pseudomonadati</taxon>
        <taxon>Pseudomonadota</taxon>
        <taxon>Betaproteobacteria</taxon>
        <taxon>Burkholderiales</taxon>
        <taxon>Comamonadaceae</taxon>
        <taxon>Simplicispira</taxon>
    </lineage>
</organism>
<feature type="chain" id="PRO_5020520077" evidence="1">
    <location>
        <begin position="19"/>
        <end position="146"/>
    </location>
</feature>
<keyword evidence="1" id="KW-0732">Signal</keyword>
<evidence type="ECO:0000256" key="1">
    <source>
        <dbReference type="SAM" id="SignalP"/>
    </source>
</evidence>
<dbReference type="RefSeq" id="WP_132750454.1">
    <property type="nucleotide sequence ID" value="NZ_QXNC01000022.1"/>
</dbReference>
<keyword evidence="3" id="KW-1185">Reference proteome</keyword>
<dbReference type="Proteomes" id="UP000295182">
    <property type="component" value="Unassembled WGS sequence"/>
</dbReference>
<protein>
    <submittedName>
        <fullName evidence="2">Uncharacterized protein</fullName>
    </submittedName>
</protein>
<name>A0A4R2N493_9BURK</name>
<feature type="signal peptide" evidence="1">
    <location>
        <begin position="1"/>
        <end position="18"/>
    </location>
</feature>
<sequence length="146" mass="15595">MKKIIVSALLSACGVAFAASPYDGVFQERDEVGSYLSVHTNGNVFIGTLYNIDLLNGVPVALFNGLRPRQLNTWNLLQGSLSGNVANVSGELLLNHCKVNAQIAFTTTTALVTVQSATSTPLGQEVGVNCAKQYPAGDRFIFDKVF</sequence>
<evidence type="ECO:0000313" key="2">
    <source>
        <dbReference type="EMBL" id="TCP15378.1"/>
    </source>
</evidence>
<dbReference type="OrthoDB" id="9998012at2"/>
<dbReference type="EMBL" id="SLXH01000025">
    <property type="protein sequence ID" value="TCP15378.1"/>
    <property type="molecule type" value="Genomic_DNA"/>
</dbReference>
<evidence type="ECO:0000313" key="3">
    <source>
        <dbReference type="Proteomes" id="UP000295182"/>
    </source>
</evidence>
<comment type="caution">
    <text evidence="2">The sequence shown here is derived from an EMBL/GenBank/DDBJ whole genome shotgun (WGS) entry which is preliminary data.</text>
</comment>